<dbReference type="Proteomes" id="UP000324222">
    <property type="component" value="Unassembled WGS sequence"/>
</dbReference>
<protein>
    <submittedName>
        <fullName evidence="1">Uncharacterized protein</fullName>
    </submittedName>
</protein>
<evidence type="ECO:0000313" key="2">
    <source>
        <dbReference type="Proteomes" id="UP000324222"/>
    </source>
</evidence>
<accession>A0A5B7EKK7</accession>
<reference evidence="1 2" key="1">
    <citation type="submission" date="2019-05" db="EMBL/GenBank/DDBJ databases">
        <title>Another draft genome of Portunus trituberculatus and its Hox gene families provides insights of decapod evolution.</title>
        <authorList>
            <person name="Jeong J.-H."/>
            <person name="Song I."/>
            <person name="Kim S."/>
            <person name="Choi T."/>
            <person name="Kim D."/>
            <person name="Ryu S."/>
            <person name="Kim W."/>
        </authorList>
    </citation>
    <scope>NUCLEOTIDE SEQUENCE [LARGE SCALE GENOMIC DNA]</scope>
    <source>
        <tissue evidence="1">Muscle</tissue>
    </source>
</reference>
<name>A0A5B7EKK7_PORTR</name>
<gene>
    <name evidence="1" type="ORF">E2C01_027345</name>
</gene>
<keyword evidence="2" id="KW-1185">Reference proteome</keyword>
<dbReference type="AlphaFoldDB" id="A0A5B7EKK7"/>
<evidence type="ECO:0000313" key="1">
    <source>
        <dbReference type="EMBL" id="MPC33975.1"/>
    </source>
</evidence>
<dbReference type="EMBL" id="VSRR010002950">
    <property type="protein sequence ID" value="MPC33975.1"/>
    <property type="molecule type" value="Genomic_DNA"/>
</dbReference>
<proteinExistence type="predicted"/>
<comment type="caution">
    <text evidence="1">The sequence shown here is derived from an EMBL/GenBank/DDBJ whole genome shotgun (WGS) entry which is preliminary data.</text>
</comment>
<sequence length="117" mass="13399">MAKVQLRLNPWPDKLTFSHGGKNRQCPWLPTIRLFGTIYASDCGTRGRRAVRRRPGAREVRNEGDDELSHVRRIPRYRTPRPDHARLGSSLRPFESIQCSDGDSFGMCVSLITFFTP</sequence>
<organism evidence="1 2">
    <name type="scientific">Portunus trituberculatus</name>
    <name type="common">Swimming crab</name>
    <name type="synonym">Neptunus trituberculatus</name>
    <dbReference type="NCBI Taxonomy" id="210409"/>
    <lineage>
        <taxon>Eukaryota</taxon>
        <taxon>Metazoa</taxon>
        <taxon>Ecdysozoa</taxon>
        <taxon>Arthropoda</taxon>
        <taxon>Crustacea</taxon>
        <taxon>Multicrustacea</taxon>
        <taxon>Malacostraca</taxon>
        <taxon>Eumalacostraca</taxon>
        <taxon>Eucarida</taxon>
        <taxon>Decapoda</taxon>
        <taxon>Pleocyemata</taxon>
        <taxon>Brachyura</taxon>
        <taxon>Eubrachyura</taxon>
        <taxon>Portunoidea</taxon>
        <taxon>Portunidae</taxon>
        <taxon>Portuninae</taxon>
        <taxon>Portunus</taxon>
    </lineage>
</organism>